<feature type="transmembrane region" description="Helical" evidence="5">
    <location>
        <begin position="369"/>
        <end position="388"/>
    </location>
</feature>
<feature type="transmembrane region" description="Helical" evidence="5">
    <location>
        <begin position="408"/>
        <end position="441"/>
    </location>
</feature>
<gene>
    <name evidence="6" type="ORF">DB30_05602</name>
</gene>
<reference evidence="6 7" key="1">
    <citation type="submission" date="2014-12" db="EMBL/GenBank/DDBJ databases">
        <title>Genome assembly of Enhygromyxa salina DSM 15201.</title>
        <authorList>
            <person name="Sharma G."/>
            <person name="Subramanian S."/>
        </authorList>
    </citation>
    <scope>NUCLEOTIDE SEQUENCE [LARGE SCALE GENOMIC DNA]</scope>
    <source>
        <strain evidence="6 7">DSM 15201</strain>
    </source>
</reference>
<dbReference type="AlphaFoldDB" id="A0A0C2CWI2"/>
<accession>A0A0C2CWI2</accession>
<comment type="subcellular location">
    <subcellularLocation>
        <location evidence="1">Membrane</location>
        <topology evidence="1">Multi-pass membrane protein</topology>
    </subcellularLocation>
</comment>
<evidence type="ECO:0000256" key="2">
    <source>
        <dbReference type="ARBA" id="ARBA00022692"/>
    </source>
</evidence>
<evidence type="ECO:0000313" key="6">
    <source>
        <dbReference type="EMBL" id="KIG15406.1"/>
    </source>
</evidence>
<dbReference type="NCBIfam" id="TIGR00785">
    <property type="entry name" value="dass"/>
    <property type="match status" value="1"/>
</dbReference>
<dbReference type="GO" id="GO:0005886">
    <property type="term" value="C:plasma membrane"/>
    <property type="evidence" value="ECO:0007669"/>
    <property type="project" value="TreeGrafter"/>
</dbReference>
<feature type="transmembrane region" description="Helical" evidence="5">
    <location>
        <begin position="295"/>
        <end position="316"/>
    </location>
</feature>
<dbReference type="InterPro" id="IPR001898">
    <property type="entry name" value="SLC13A/DASS"/>
</dbReference>
<comment type="caution">
    <text evidence="6">The sequence shown here is derived from an EMBL/GenBank/DDBJ whole genome shotgun (WGS) entry which is preliminary data.</text>
</comment>
<keyword evidence="3 5" id="KW-1133">Transmembrane helix</keyword>
<evidence type="ECO:0000256" key="1">
    <source>
        <dbReference type="ARBA" id="ARBA00004141"/>
    </source>
</evidence>
<dbReference type="RefSeq" id="WP_052551662.1">
    <property type="nucleotide sequence ID" value="NZ_JMCC02000054.1"/>
</dbReference>
<dbReference type="Proteomes" id="UP000031599">
    <property type="component" value="Unassembled WGS sequence"/>
</dbReference>
<keyword evidence="4 5" id="KW-0472">Membrane</keyword>
<dbReference type="Pfam" id="PF00939">
    <property type="entry name" value="Na_sulph_symp"/>
    <property type="match status" value="1"/>
</dbReference>
<evidence type="ECO:0000256" key="3">
    <source>
        <dbReference type="ARBA" id="ARBA00022989"/>
    </source>
</evidence>
<dbReference type="EMBL" id="JMCC02000054">
    <property type="protein sequence ID" value="KIG15406.1"/>
    <property type="molecule type" value="Genomic_DNA"/>
</dbReference>
<evidence type="ECO:0000313" key="7">
    <source>
        <dbReference type="Proteomes" id="UP000031599"/>
    </source>
</evidence>
<feature type="transmembrane region" description="Helical" evidence="5">
    <location>
        <begin position="55"/>
        <end position="79"/>
    </location>
</feature>
<protein>
    <submittedName>
        <fullName evidence="6">Anion transporter</fullName>
    </submittedName>
</protein>
<feature type="transmembrane region" description="Helical" evidence="5">
    <location>
        <begin position="453"/>
        <end position="473"/>
    </location>
</feature>
<evidence type="ECO:0000256" key="4">
    <source>
        <dbReference type="ARBA" id="ARBA00023136"/>
    </source>
</evidence>
<dbReference type="GO" id="GO:1905039">
    <property type="term" value="P:carboxylic acid transmembrane transport"/>
    <property type="evidence" value="ECO:0007669"/>
    <property type="project" value="UniProtKB-ARBA"/>
</dbReference>
<dbReference type="PANTHER" id="PTHR10283">
    <property type="entry name" value="SOLUTE CARRIER FAMILY 13 MEMBER"/>
    <property type="match status" value="1"/>
</dbReference>
<dbReference type="PANTHER" id="PTHR10283:SF82">
    <property type="entry name" value="SOLUTE CARRIER FAMILY 13 MEMBER 2"/>
    <property type="match status" value="1"/>
</dbReference>
<feature type="transmembrane region" description="Helical" evidence="5">
    <location>
        <begin position="493"/>
        <end position="513"/>
    </location>
</feature>
<feature type="transmembrane region" description="Helical" evidence="5">
    <location>
        <begin position="328"/>
        <end position="348"/>
    </location>
</feature>
<feature type="transmembrane region" description="Helical" evidence="5">
    <location>
        <begin position="140"/>
        <end position="158"/>
    </location>
</feature>
<feature type="transmembrane region" description="Helical" evidence="5">
    <location>
        <begin position="238"/>
        <end position="260"/>
    </location>
</feature>
<feature type="transmembrane region" description="Helical" evidence="5">
    <location>
        <begin position="99"/>
        <end position="119"/>
    </location>
</feature>
<name>A0A0C2CWI2_9BACT</name>
<keyword evidence="2 5" id="KW-0812">Transmembrane</keyword>
<dbReference type="GO" id="GO:0008514">
    <property type="term" value="F:organic anion transmembrane transporter activity"/>
    <property type="evidence" value="ECO:0007669"/>
    <property type="project" value="UniProtKB-ARBA"/>
</dbReference>
<evidence type="ECO:0000256" key="5">
    <source>
        <dbReference type="SAM" id="Phobius"/>
    </source>
</evidence>
<sequence>MIEGADARAVATASSEAEACFDRTRAKVGLVLAPLALIGLLLLPMPGLSPAAHRVTAIAGMTVVLWISEAIPLAISALLAPTLAVVLDVAPAQQVFAPFAHPLIFLFIGGFMLAQALSVHGFDRRAALWLMTRKFVRGSPARSMIVVALTAFGFSMWINNTATTAMMIPIAVGLCTSIRKLCPPDPETLAKQRRFEEGMLITLACAASIGGLCTPIGTAANMIAVAELDHFVGIRIDFLQWMTYAVPVSVVSLLAMLVLARRRWPPALDYVEGLTDSVQRELDALGPMSCAERRAVCVFGVALIGWLAPSLLRLSLGEDALATAWAQRALPEGVVAMIAATLLFVIPAEPRTRDGDRPALMTWTRAATIDWGTVFLLGGGLALGGLATDTGLARAIGTAVDAWLGESAPPLLVLLVVTALVIYMTELVSNTATVSMLLPIIIPLGVQAGGDPVALVLTATFAASFAFMLPVSTPPNAIAYGTGLVRLPTMVSFGARLNLVGLLVLIAAGAWLLPAIRSL</sequence>
<proteinExistence type="predicted"/>
<feature type="transmembrane region" description="Helical" evidence="5">
    <location>
        <begin position="26"/>
        <end position="43"/>
    </location>
</feature>
<organism evidence="6 7">
    <name type="scientific">Enhygromyxa salina</name>
    <dbReference type="NCBI Taxonomy" id="215803"/>
    <lineage>
        <taxon>Bacteria</taxon>
        <taxon>Pseudomonadati</taxon>
        <taxon>Myxococcota</taxon>
        <taxon>Polyangia</taxon>
        <taxon>Nannocystales</taxon>
        <taxon>Nannocystaceae</taxon>
        <taxon>Enhygromyxa</taxon>
    </lineage>
</organism>
<feature type="transmembrane region" description="Helical" evidence="5">
    <location>
        <begin position="203"/>
        <end position="226"/>
    </location>
</feature>